<comment type="caution">
    <text evidence="1">The sequence shown here is derived from an EMBL/GenBank/DDBJ whole genome shotgun (WGS) entry which is preliminary data.</text>
</comment>
<protein>
    <recommendedName>
        <fullName evidence="3">HTH cro/C1-type domain-containing protein</fullName>
    </recommendedName>
</protein>
<dbReference type="InterPro" id="IPR010982">
    <property type="entry name" value="Lambda_DNA-bd_dom_sf"/>
</dbReference>
<keyword evidence="2" id="KW-1185">Reference proteome</keyword>
<dbReference type="RefSeq" id="WP_155353203.1">
    <property type="nucleotide sequence ID" value="NZ_BAAAHL010000012.1"/>
</dbReference>
<evidence type="ECO:0008006" key="3">
    <source>
        <dbReference type="Google" id="ProtNLM"/>
    </source>
</evidence>
<organism evidence="1 2">
    <name type="scientific">Acrocarpospora macrocephala</name>
    <dbReference type="NCBI Taxonomy" id="150177"/>
    <lineage>
        <taxon>Bacteria</taxon>
        <taxon>Bacillati</taxon>
        <taxon>Actinomycetota</taxon>
        <taxon>Actinomycetes</taxon>
        <taxon>Streptosporangiales</taxon>
        <taxon>Streptosporangiaceae</taxon>
        <taxon>Acrocarpospora</taxon>
    </lineage>
</organism>
<dbReference type="Proteomes" id="UP000331127">
    <property type="component" value="Unassembled WGS sequence"/>
</dbReference>
<dbReference type="SUPFAM" id="SSF47413">
    <property type="entry name" value="lambda repressor-like DNA-binding domains"/>
    <property type="match status" value="1"/>
</dbReference>
<evidence type="ECO:0000313" key="1">
    <source>
        <dbReference type="EMBL" id="GES07497.1"/>
    </source>
</evidence>
<dbReference type="AlphaFoldDB" id="A0A5M3WEJ5"/>
<dbReference type="OrthoDB" id="5197278at2"/>
<dbReference type="CDD" id="cd00093">
    <property type="entry name" value="HTH_XRE"/>
    <property type="match status" value="1"/>
</dbReference>
<dbReference type="InterPro" id="IPR001387">
    <property type="entry name" value="Cro/C1-type_HTH"/>
</dbReference>
<reference evidence="1 2" key="1">
    <citation type="submission" date="2019-10" db="EMBL/GenBank/DDBJ databases">
        <title>Whole genome shotgun sequence of Acrocarpospora macrocephala NBRC 16266.</title>
        <authorList>
            <person name="Ichikawa N."/>
            <person name="Kimura A."/>
            <person name="Kitahashi Y."/>
            <person name="Komaki H."/>
            <person name="Oguchi A."/>
        </authorList>
    </citation>
    <scope>NUCLEOTIDE SEQUENCE [LARGE SCALE GENOMIC DNA]</scope>
    <source>
        <strain evidence="1 2">NBRC 16266</strain>
    </source>
</reference>
<dbReference type="EMBL" id="BLAE01000006">
    <property type="protein sequence ID" value="GES07497.1"/>
    <property type="molecule type" value="Genomic_DNA"/>
</dbReference>
<sequence>MHTTTATTRPAIRLRRSQWDRRMNEKGLTTALARAEAIGVSRWTVGRIESGEMRPGEHFIAAVLLARPDMKFEELFEVVEESS</sequence>
<accession>A0A5M3WEJ5</accession>
<evidence type="ECO:0000313" key="2">
    <source>
        <dbReference type="Proteomes" id="UP000331127"/>
    </source>
</evidence>
<name>A0A5M3WEJ5_9ACTN</name>
<dbReference type="GO" id="GO:0003677">
    <property type="term" value="F:DNA binding"/>
    <property type="evidence" value="ECO:0007669"/>
    <property type="project" value="InterPro"/>
</dbReference>
<gene>
    <name evidence="1" type="ORF">Amac_010920</name>
</gene>
<proteinExistence type="predicted"/>